<dbReference type="GO" id="GO:0098662">
    <property type="term" value="P:inorganic cation transmembrane transport"/>
    <property type="evidence" value="ECO:0007669"/>
    <property type="project" value="UniProtKB-ARBA"/>
</dbReference>
<keyword evidence="3" id="KW-0813">Transport</keyword>
<evidence type="ECO:0000256" key="2">
    <source>
        <dbReference type="ARBA" id="ARBA00010864"/>
    </source>
</evidence>
<dbReference type="AlphaFoldDB" id="F2E1K5"/>
<evidence type="ECO:0000256" key="1">
    <source>
        <dbReference type="ARBA" id="ARBA00004141"/>
    </source>
</evidence>
<evidence type="ECO:0000256" key="5">
    <source>
        <dbReference type="ARBA" id="ARBA00022989"/>
    </source>
</evidence>
<evidence type="ECO:0000256" key="4">
    <source>
        <dbReference type="ARBA" id="ARBA00022692"/>
    </source>
</evidence>
<keyword evidence="4" id="KW-0812">Transmembrane</keyword>
<dbReference type="InterPro" id="IPR003445">
    <property type="entry name" value="Cat_transpt"/>
</dbReference>
<dbReference type="GO" id="GO:0030001">
    <property type="term" value="P:metal ion transport"/>
    <property type="evidence" value="ECO:0007669"/>
    <property type="project" value="UniProtKB-ARBA"/>
</dbReference>
<protein>
    <submittedName>
        <fullName evidence="8">Predicted protein</fullName>
    </submittedName>
</protein>
<sequence>MPIRLRTFLSSARHVSNSSVFIFQFIPFHLSPLLVHLSYFVIIDVLGFVALMALKPSNPNYSPRYVDIFFLSTSAVTVTGLATIKMEDLSSSQVVILTLLMLLGSEMFVSLIGHIHELRKQNKHDPEDSRVRSVTVQDESQIEEAIPATQSISTTSLKKSCLKYIGFVLLAYMVLILLVGSLSVFLYVAHVSTARDVLTRKSINTMLFSISVTVSSFTNGGLIPTNESMAVFSSNQGLLLLLTGQILAGNTLLPVFLRLVIWALRGLRIGRAKPEEFKFMMNNTKAVGFNHLLPNQQTVFLAASVAALIAVTVTFFCCLNWDSPVFAGLTANQKITNALFMAVNTRQAGENSIDCSLVAPAALVLFITMW</sequence>
<dbReference type="InterPro" id="IPR051143">
    <property type="entry name" value="TrkH_K-transport"/>
</dbReference>
<reference evidence="8" key="1">
    <citation type="journal article" date="2011" name="Plant Physiol.">
        <title>Comprehensive sequence analysis of 24,783 barley full-length cDNAs derived from 12 clone libraries.</title>
        <authorList>
            <person name="Matsumoto T."/>
            <person name="Tanaka T."/>
            <person name="Sakai H."/>
            <person name="Amano N."/>
            <person name="Kanamori H."/>
            <person name="Kurita K."/>
            <person name="Kikuta A."/>
            <person name="Kamiya K."/>
            <person name="Yamamoto M."/>
            <person name="Ikawa H."/>
            <person name="Fujii N."/>
            <person name="Hori K."/>
            <person name="Itoh T."/>
            <person name="Sato K."/>
        </authorList>
    </citation>
    <scope>NUCLEOTIDE SEQUENCE</scope>
    <source>
        <tissue evidence="8">Shoot and root</tissue>
    </source>
</reference>
<dbReference type="GO" id="GO:0016020">
    <property type="term" value="C:membrane"/>
    <property type="evidence" value="ECO:0007669"/>
    <property type="project" value="UniProtKB-SubCell"/>
</dbReference>
<proteinExistence type="evidence at transcript level"/>
<dbReference type="OMA" id="FLAMMCI"/>
<dbReference type="Pfam" id="PF02386">
    <property type="entry name" value="TrkH"/>
    <property type="match status" value="1"/>
</dbReference>
<keyword evidence="5" id="KW-1133">Transmembrane helix</keyword>
<evidence type="ECO:0000256" key="7">
    <source>
        <dbReference type="ARBA" id="ARBA00023136"/>
    </source>
</evidence>
<organism evidence="8">
    <name type="scientific">Hordeum vulgare subsp. vulgare</name>
    <name type="common">Domesticated barley</name>
    <dbReference type="NCBI Taxonomy" id="112509"/>
    <lineage>
        <taxon>Eukaryota</taxon>
        <taxon>Viridiplantae</taxon>
        <taxon>Streptophyta</taxon>
        <taxon>Embryophyta</taxon>
        <taxon>Tracheophyta</taxon>
        <taxon>Spermatophyta</taxon>
        <taxon>Magnoliopsida</taxon>
        <taxon>Liliopsida</taxon>
        <taxon>Poales</taxon>
        <taxon>Poaceae</taxon>
        <taxon>BOP clade</taxon>
        <taxon>Pooideae</taxon>
        <taxon>Triticodae</taxon>
        <taxon>Triticeae</taxon>
        <taxon>Hordeinae</taxon>
        <taxon>Hordeum</taxon>
    </lineage>
</organism>
<dbReference type="HOGENOM" id="CLU_008384_0_1_1"/>
<name>F2E1K5_HORVV</name>
<dbReference type="EMBL" id="AK370026">
    <property type="protein sequence ID" value="BAK01227.1"/>
    <property type="molecule type" value="mRNA"/>
</dbReference>
<dbReference type="GO" id="GO:0008324">
    <property type="term" value="F:monoatomic cation transmembrane transporter activity"/>
    <property type="evidence" value="ECO:0007669"/>
    <property type="project" value="InterPro"/>
</dbReference>
<dbReference type="PANTHER" id="PTHR31064:SF11">
    <property type="entry name" value="CATION TRANSPORTER HKT2_3-RELATED"/>
    <property type="match status" value="1"/>
</dbReference>
<evidence type="ECO:0000256" key="6">
    <source>
        <dbReference type="ARBA" id="ARBA00023065"/>
    </source>
</evidence>
<keyword evidence="7" id="KW-0472">Membrane</keyword>
<evidence type="ECO:0000313" key="8">
    <source>
        <dbReference type="EMBL" id="BAK01227.1"/>
    </source>
</evidence>
<comment type="subcellular location">
    <subcellularLocation>
        <location evidence="1">Membrane</location>
        <topology evidence="1">Multi-pass membrane protein</topology>
    </subcellularLocation>
</comment>
<accession>F2E1K5</accession>
<comment type="similarity">
    <text evidence="2">Belongs to the TrkH potassium transport family. HKT (TC 2.A.38.3) subfamily.</text>
</comment>
<keyword evidence="6" id="KW-0406">Ion transport</keyword>
<dbReference type="PANTHER" id="PTHR31064">
    <property type="entry name" value="POTASSIUM TRANSPORT PROTEIN DDB_G0292412-RELATED"/>
    <property type="match status" value="1"/>
</dbReference>
<evidence type="ECO:0000256" key="3">
    <source>
        <dbReference type="ARBA" id="ARBA00022448"/>
    </source>
</evidence>
<dbReference type="ExpressionAtlas" id="F2E1K5">
    <property type="expression patterns" value="baseline"/>
</dbReference>